<dbReference type="InterPro" id="IPR014001">
    <property type="entry name" value="Helicase_ATP-bd"/>
</dbReference>
<dbReference type="InterPro" id="IPR052933">
    <property type="entry name" value="DNA_Protect_Modify"/>
</dbReference>
<dbReference type="eggNOG" id="COG4646">
    <property type="taxonomic scope" value="Bacteria"/>
</dbReference>
<feature type="domain" description="Helicase C-terminal" evidence="3">
    <location>
        <begin position="2072"/>
        <end position="2230"/>
    </location>
</feature>
<sequence>MSKATLLADLYKKSVQEYTKNPVEWKGLLSCVARYYKRSFDNAVLVYAQRPDVTQLATFDEWHDKRIDRNINAGAKGIAVIDMTNPTASLKYLFDFMDTNGSEQSFKKVMSYLWELEDQYKPSVMARFHEKYNTPASSIEMCLYKMVQQRVRQVLPQNMENFKVRDESSVLYDAPIEAVKAEFVELITDSVAYTMFCKCGLSTEMFDEHTFENISHFNSMELFMTMGSCTVSLARPILREIHQEIQQIKIERSQIYENRTVNEPQLPAGRGRSALPRTANLGERENRSDAGGQIREPVEELHAGEPPAPPVGAGSTGQNQRDDFESGRGSREPQGTADTGASDRTADAGHRGHDGESRPHGHDNRHSGGNRDRRIDTATPITQRTEPPTDGKQPSVGGFFSVPPTSKPPEPVSVQEAPEQVPALDEEEISDLIDVVLCADDITPDTREWAAEIHKFFEGGHKQTTKAKILKAFYGKLDTDYITETGEHLYLTAGDDGLTLEIKGQQFTEDYGTLVSRIDRLILTGAYPFSSADTVIDDYAIPDEQEEMQGFTNEDENSPDKPLASVELSETDRQKIIDEYLQYGSGTQGGRQRIFQIMLSMPTKKDRVSFIRKEYNSYGSYSKSPNGDQWHLESTPKGLAIDYRLGSLELHEVLSWNQVESGISDLIRQDRYLTEKDRVEMEAEGQTVYLPAPEVSEQEAPDRQITLFDTIPVMQDSYEDAAEDSNDDLIDGNSMELVQLPFQEGDRIYYHDRVFEIVKFLHDGRTVEIGDIAQLKNLNGLKITERVPLSAIADCKPLKDHYTNGEIATMVVESVQSGDFSEETKAAIQAATLVNQSNDEYNRTIMDDFHARAWGEGFNYRYSPDHHLYDGGPKTKFKNNIAAIRLLKELQAQGRPATAEEQITLARFVGWGGLANALTPDKNGWETEYSEIKELLTDEELQAAQKSTLTSYYTEQSIVSHIYKGLERMGFRGGNILDPALGTGNFFSVLPDSMESSKLYGCEIDPIPGQIAKHLYPNADIQVMGFEKTAFPDHFFDMMVGNVPFNSIKVDDPRYNKHNFHIHDYFIAKSLDKVRPGGMMALVTSKFTMDKANSSMRRYIAGKAELIGAVRLPNNAFKQVAGTEATTDILLLKKREREIVPDEESSPWLTVEQDQNGVPVNTYFIDHPEMVLGEMVFDESMFGNEKTTACHPIAGEDLNERLERAISYLDGEYTEATSEYEGEKEVLPESIPADPNVRNFSYGLVDGELYYRENSRMYKQNITGRKAERIRGMVEVTAAIRSLIDFQNSEYADLHELPTMEYEKQLQEHIAHLNHVYDAFIKKQGYLNSYANVIAFSRDSNAPLLRSIEAEKKDQKDVWEKTAIFYKATIKPKVMPKTVFSAEEALMVSLNVKGKVDLAYMSWLYQYPDHRKATPEEIIDELGDKIYQDPDDYTGNPHTGWKTADEYLSGYVKDKLMTAILKADEEPERFSRNAEALKLVQPVPLTPQDISFTLGSTWIPPEIYQQFMYDTFQTAPSNQGGRFSISLEFSKYSGAYYISNKSAESNSVTVNRSYGTERLGAYEILETTLNLRPVEVKDPVDYIDPNTGEEKTKYVLNKKETILAREKQAEIKMAFESWLFADPERGASLTKLYNDRFNNIRPREYSGDALLMPDMAEGIKLRKHQSDVIAHGLYSDGNLLMAHEVGAGKTYAAVGLGYEMKRLGAVHKPLYAVPNHLVGEWAAHYMKMYPNANILVAEKKDFERKNRRRFVSRIATGEHDAIIMGHSSFELIGLSRERQLAAMESEMAAITAAIAEVKARDGKDWTLKQMQIFKSNLQFRYDRLFNAEKKDGVINFEELGVDALIVDEAHAYKNNFSYTKMRNVAGVTGVSSQRAMDMHQKCQYINDLNNGKGVIYLTGTPISNTMAELYVLQKTLQPWELEKRGLLMFDAWASTFGVVESSLEIKPEGNGYQMKNRFARFHNLPELMAMFHMIADIKTADMLDLPTPKLKTGGPQVIKTECTPEQKRLVMELGERAEKIRNGQVDSSEDNFLKLTLEARLLSTDPRAVDPNLPDDPNTKLNVCVRKAAEIYHETAENRLTQLIFCDQGTPKGDGSFNFYEATKAVLIAQGVKPEEIAFIHDAKTDVQREQLFEKVRTGEIRILMGSTGKMGTGMNVQNKLVALHHLDVPWRPSDLIQRNGRILRQGNDNEEISIFNYITENTFDAYLWQILEQKQRYISQIMTGRSTLRTCEDVDSTMLQYAEFKALATSDPRIKEKMETDNEISRLTVLKSAWQSQRNDLQYKIGKHYPSKIAATERKIAGMEADLADYTGNKPSEFQMTIDGRLHDERTKAAEHFMVRSRKLGRSTGDTLDMGSYAGFPVRLVRRMGDGVGIQLCGKCTYTTELGESELGNITRIENLAERIASELEVAKNELADLHRQLEAAKLESEKPFTSEEKLVQLQRKKVELDLALEFKDTPDPVLEPDEDNTDVMNYEQDGEEGVPVRTTPPSAQLTLEQRLYRKLAVFASPILEGEAYYMKLKSEGFEDLVLEAIGGDEYSIAHYYRQNGDSMRDPEITYTIDKQTCSIHPTSFLQDDIGLFYDTDNVPPSRVRDLKDFMSQWFTNIKEQGFEPEKVSVYSSENEDESEFER</sequence>
<feature type="compositionally biased region" description="Basic and acidic residues" evidence="2">
    <location>
        <begin position="344"/>
        <end position="376"/>
    </location>
</feature>
<dbReference type="STRING" id="610130.Closa_3575"/>
<dbReference type="EMBL" id="CP002109">
    <property type="protein sequence ID" value="ADL06099.1"/>
    <property type="molecule type" value="Genomic_DNA"/>
</dbReference>
<dbReference type="GO" id="GO:0004386">
    <property type="term" value="F:helicase activity"/>
    <property type="evidence" value="ECO:0007669"/>
    <property type="project" value="UniProtKB-KW"/>
</dbReference>
<keyword evidence="4" id="KW-0378">Hydrolase</keyword>
<dbReference type="InterPro" id="IPR001650">
    <property type="entry name" value="Helicase_C-like"/>
</dbReference>
<dbReference type="HOGENOM" id="CLU_000181_0_1_9"/>
<dbReference type="PANTHER" id="PTHR41313">
    <property type="entry name" value="ADENINE-SPECIFIC METHYLTRANSFERASE"/>
    <property type="match status" value="1"/>
</dbReference>
<evidence type="ECO:0000313" key="5">
    <source>
        <dbReference type="Proteomes" id="UP000001662"/>
    </source>
</evidence>
<organism evidence="4 5">
    <name type="scientific">Lacrimispora saccharolytica (strain ATCC 35040 / DSM 2544 / NRCC 2533 / WM1)</name>
    <name type="common">Clostridium saccharolyticum</name>
    <dbReference type="NCBI Taxonomy" id="610130"/>
    <lineage>
        <taxon>Bacteria</taxon>
        <taxon>Bacillati</taxon>
        <taxon>Bacillota</taxon>
        <taxon>Clostridia</taxon>
        <taxon>Lachnospirales</taxon>
        <taxon>Lachnospiraceae</taxon>
        <taxon>Lacrimispora</taxon>
    </lineage>
</organism>
<dbReference type="Pfam" id="PF00271">
    <property type="entry name" value="Helicase_C"/>
    <property type="match status" value="1"/>
</dbReference>
<name>D9RAQ2_LACSW</name>
<dbReference type="GO" id="GO:0016787">
    <property type="term" value="F:hydrolase activity"/>
    <property type="evidence" value="ECO:0007669"/>
    <property type="project" value="InterPro"/>
</dbReference>
<feature type="compositionally biased region" description="Basic and acidic residues" evidence="2">
    <location>
        <begin position="320"/>
        <end position="331"/>
    </location>
</feature>
<dbReference type="eggNOG" id="COG0827">
    <property type="taxonomic scope" value="Bacteria"/>
</dbReference>
<dbReference type="PRINTS" id="PR00507">
    <property type="entry name" value="N12N6MTFRASE"/>
</dbReference>
<evidence type="ECO:0000259" key="3">
    <source>
        <dbReference type="PROSITE" id="PS51194"/>
    </source>
</evidence>
<dbReference type="SUPFAM" id="SSF52540">
    <property type="entry name" value="P-loop containing nucleoside triphosphate hydrolases"/>
    <property type="match status" value="2"/>
</dbReference>
<dbReference type="Proteomes" id="UP000001662">
    <property type="component" value="Chromosome"/>
</dbReference>
<reference evidence="4" key="1">
    <citation type="submission" date="2010-07" db="EMBL/GenBank/DDBJ databases">
        <title>Complete sequence of Clostridium saccharolyticum WM1.</title>
        <authorList>
            <consortium name="US DOE Joint Genome Institute"/>
            <person name="Lucas S."/>
            <person name="Copeland A."/>
            <person name="Lapidus A."/>
            <person name="Cheng J.-F."/>
            <person name="Bruce D."/>
            <person name="Goodwin L."/>
            <person name="Pitluck S."/>
            <person name="Chertkov O."/>
            <person name="Detter J.C."/>
            <person name="Han C."/>
            <person name="Tapia R."/>
            <person name="Land M."/>
            <person name="Hauser L."/>
            <person name="Chang Y.-J."/>
            <person name="Jeffries C."/>
            <person name="Kyrpides N."/>
            <person name="Ivanova N."/>
            <person name="Mikhailova N."/>
            <person name="Mouttaki H."/>
            <person name="Lin L."/>
            <person name="Zhou J."/>
            <person name="Hemme C.L."/>
            <person name="Woyke T."/>
        </authorList>
    </citation>
    <scope>NUCLEOTIDE SEQUENCE [LARGE SCALE GENOMIC DNA]</scope>
    <source>
        <strain evidence="4">WM1</strain>
    </source>
</reference>
<dbReference type="SMART" id="SM00487">
    <property type="entry name" value="DEXDc"/>
    <property type="match status" value="1"/>
</dbReference>
<dbReference type="PANTHER" id="PTHR41313:SF1">
    <property type="entry name" value="DNA METHYLASE ADENINE-SPECIFIC DOMAIN-CONTAINING PROTEIN"/>
    <property type="match status" value="1"/>
</dbReference>
<dbReference type="KEGG" id="csh:Closa_3575"/>
<evidence type="ECO:0000256" key="2">
    <source>
        <dbReference type="SAM" id="MobiDB-lite"/>
    </source>
</evidence>
<dbReference type="Pfam" id="PF04851">
    <property type="entry name" value="ResIII"/>
    <property type="match status" value="1"/>
</dbReference>
<dbReference type="InterPro" id="IPR054203">
    <property type="entry name" value="DUF6908"/>
</dbReference>
<keyword evidence="4" id="KW-0347">Helicase</keyword>
<dbReference type="GO" id="GO:0003677">
    <property type="term" value="F:DNA binding"/>
    <property type="evidence" value="ECO:0007669"/>
    <property type="project" value="InterPro"/>
</dbReference>
<feature type="coiled-coil region" evidence="1">
    <location>
        <begin position="2395"/>
        <end position="2429"/>
    </location>
</feature>
<keyword evidence="4" id="KW-0547">Nucleotide-binding</keyword>
<keyword evidence="5" id="KW-1185">Reference proteome</keyword>
<dbReference type="InterPro" id="IPR029063">
    <property type="entry name" value="SAM-dependent_MTases_sf"/>
</dbReference>
<dbReference type="SUPFAM" id="SSF53335">
    <property type="entry name" value="S-adenosyl-L-methionine-dependent methyltransferases"/>
    <property type="match status" value="1"/>
</dbReference>
<proteinExistence type="predicted"/>
<protein>
    <submittedName>
        <fullName evidence="4">Helicase domain protein</fullName>
    </submittedName>
</protein>
<dbReference type="PaxDb" id="610130-Closa_3575"/>
<dbReference type="GO" id="GO:0005524">
    <property type="term" value="F:ATP binding"/>
    <property type="evidence" value="ECO:0007669"/>
    <property type="project" value="InterPro"/>
</dbReference>
<keyword evidence="1" id="KW-0175">Coiled coil</keyword>
<dbReference type="SMART" id="SM00490">
    <property type="entry name" value="HELICc"/>
    <property type="match status" value="1"/>
</dbReference>
<dbReference type="InterPro" id="IPR027417">
    <property type="entry name" value="P-loop_NTPase"/>
</dbReference>
<evidence type="ECO:0000256" key="1">
    <source>
        <dbReference type="SAM" id="Coils"/>
    </source>
</evidence>
<evidence type="ECO:0000313" key="4">
    <source>
        <dbReference type="EMBL" id="ADL06099.1"/>
    </source>
</evidence>
<dbReference type="Gene3D" id="3.40.50.150">
    <property type="entry name" value="Vaccinia Virus protein VP39"/>
    <property type="match status" value="1"/>
</dbReference>
<dbReference type="Gene3D" id="3.40.50.300">
    <property type="entry name" value="P-loop containing nucleotide triphosphate hydrolases"/>
    <property type="match status" value="2"/>
</dbReference>
<dbReference type="eggNOG" id="COG0553">
    <property type="taxonomic scope" value="Bacteria"/>
</dbReference>
<accession>D9RAQ2</accession>
<dbReference type="Pfam" id="PF21849">
    <property type="entry name" value="DUF6908"/>
    <property type="match status" value="1"/>
</dbReference>
<dbReference type="PROSITE" id="PS51194">
    <property type="entry name" value="HELICASE_CTER"/>
    <property type="match status" value="1"/>
</dbReference>
<keyword evidence="4" id="KW-0067">ATP-binding</keyword>
<dbReference type="InterPro" id="IPR006935">
    <property type="entry name" value="Helicase/UvrB_N"/>
</dbReference>
<gene>
    <name evidence="4" type="ordered locus">Closa_3575</name>
</gene>
<feature type="region of interest" description="Disordered" evidence="2">
    <location>
        <begin position="261"/>
        <end position="416"/>
    </location>
</feature>